<dbReference type="InterPro" id="IPR020094">
    <property type="entry name" value="TruA/RsuA/RluB/E/F_N"/>
</dbReference>
<dbReference type="InterPro" id="IPR001406">
    <property type="entry name" value="PsdUridine_synth_TruA"/>
</dbReference>
<proteinExistence type="inferred from homology"/>
<protein>
    <recommendedName>
        <fullName evidence="4">tRNA pseudouridine synthase A</fullName>
        <ecNumber evidence="4">5.4.99.12</ecNumber>
    </recommendedName>
    <alternativeName>
        <fullName evidence="4">tRNA pseudouridine(38-40) synthase</fullName>
    </alternativeName>
    <alternativeName>
        <fullName evidence="4">tRNA pseudouridylate synthase I</fullName>
    </alternativeName>
    <alternativeName>
        <fullName evidence="4">tRNA-uridine isomerase I</fullName>
    </alternativeName>
</protein>
<reference evidence="9 10" key="1">
    <citation type="submission" date="2016-10" db="EMBL/GenBank/DDBJ databases">
        <authorList>
            <person name="de Groot N.N."/>
        </authorList>
    </citation>
    <scope>NUCLEOTIDE SEQUENCE [LARGE SCALE GENOMIC DNA]</scope>
    <source>
        <strain evidence="9 10">DSM 18684</strain>
    </source>
</reference>
<sequence>MRYFFHIAYNGHNYSGWQRQPKVNSVQEVIESKLSQAFKMPLAINGCGRTDSQVHASQFFFHVDIEEQWEFDLIFRLNKLLPHNISVFDIIPMDGKPHARFDAVQREYDYYLHTYKDPFLSQLSSYYNARNLKLDEMAKAAALLPKYKDYRALCTTPDKNEHTICYVKEATLYSSPNGDNLRFHISSNRFLGKMIRIITGKLLKIGTGNMSVDEFEHLLVTKETPKLLEPAHPHGLYLSKVTYPYLNLPTRTEFCGLKQKDWVPVTI</sequence>
<dbReference type="HAMAP" id="MF_00171">
    <property type="entry name" value="TruA"/>
    <property type="match status" value="1"/>
</dbReference>
<dbReference type="EMBL" id="FOPP01000002">
    <property type="protein sequence ID" value="SFG74213.1"/>
    <property type="molecule type" value="Genomic_DNA"/>
</dbReference>
<dbReference type="GO" id="GO:0031119">
    <property type="term" value="P:tRNA pseudouridine synthesis"/>
    <property type="evidence" value="ECO:0007669"/>
    <property type="project" value="UniProtKB-UniRule"/>
</dbReference>
<dbReference type="Pfam" id="PF01416">
    <property type="entry name" value="PseudoU_synth_1"/>
    <property type="match status" value="2"/>
</dbReference>
<dbReference type="CDD" id="cd02570">
    <property type="entry name" value="PseudoU_synth_EcTruA"/>
    <property type="match status" value="1"/>
</dbReference>
<dbReference type="OrthoDB" id="9811823at2"/>
<evidence type="ECO:0000256" key="5">
    <source>
        <dbReference type="PIRSR" id="PIRSR001430-1"/>
    </source>
</evidence>
<name>A0A1I2UB31_9SPHI</name>
<dbReference type="InterPro" id="IPR020095">
    <property type="entry name" value="PsdUridine_synth_TruA_C"/>
</dbReference>
<dbReference type="STRING" id="414048.SAMN04489864_10261"/>
<accession>A0A1I2UB31</accession>
<organism evidence="9 10">
    <name type="scientific">Pedobacter insulae</name>
    <dbReference type="NCBI Taxonomy" id="414048"/>
    <lineage>
        <taxon>Bacteria</taxon>
        <taxon>Pseudomonadati</taxon>
        <taxon>Bacteroidota</taxon>
        <taxon>Sphingobacteriia</taxon>
        <taxon>Sphingobacteriales</taxon>
        <taxon>Sphingobacteriaceae</taxon>
        <taxon>Pedobacter</taxon>
    </lineage>
</organism>
<comment type="catalytic activity">
    <reaction evidence="4 7">
        <text>uridine(38/39/40) in tRNA = pseudouridine(38/39/40) in tRNA</text>
        <dbReference type="Rhea" id="RHEA:22376"/>
        <dbReference type="Rhea" id="RHEA-COMP:10085"/>
        <dbReference type="Rhea" id="RHEA-COMP:10087"/>
        <dbReference type="ChEBI" id="CHEBI:65314"/>
        <dbReference type="ChEBI" id="CHEBI:65315"/>
        <dbReference type="EC" id="5.4.99.12"/>
    </reaction>
</comment>
<evidence type="ECO:0000256" key="4">
    <source>
        <dbReference type="HAMAP-Rule" id="MF_00171"/>
    </source>
</evidence>
<dbReference type="InterPro" id="IPR020103">
    <property type="entry name" value="PsdUridine_synth_cat_dom_sf"/>
</dbReference>
<feature type="binding site" evidence="4 6">
    <location>
        <position position="108"/>
    </location>
    <ligand>
        <name>substrate</name>
    </ligand>
</feature>
<keyword evidence="2 4" id="KW-0819">tRNA processing</keyword>
<dbReference type="RefSeq" id="WP_090992125.1">
    <property type="nucleotide sequence ID" value="NZ_FOPP01000002.1"/>
</dbReference>
<comment type="subunit">
    <text evidence="4">Homodimer.</text>
</comment>
<dbReference type="PANTHER" id="PTHR11142">
    <property type="entry name" value="PSEUDOURIDYLATE SYNTHASE"/>
    <property type="match status" value="1"/>
</dbReference>
<dbReference type="GO" id="GO:0003723">
    <property type="term" value="F:RNA binding"/>
    <property type="evidence" value="ECO:0007669"/>
    <property type="project" value="InterPro"/>
</dbReference>
<feature type="active site" description="Nucleophile" evidence="4 5">
    <location>
        <position position="51"/>
    </location>
</feature>
<dbReference type="EC" id="5.4.99.12" evidence="4"/>
<dbReference type="Gene3D" id="3.30.70.660">
    <property type="entry name" value="Pseudouridine synthase I, catalytic domain, C-terminal subdomain"/>
    <property type="match status" value="1"/>
</dbReference>
<evidence type="ECO:0000313" key="10">
    <source>
        <dbReference type="Proteomes" id="UP000199666"/>
    </source>
</evidence>
<evidence type="ECO:0000256" key="6">
    <source>
        <dbReference type="PIRSR" id="PIRSR001430-2"/>
    </source>
</evidence>
<dbReference type="SUPFAM" id="SSF55120">
    <property type="entry name" value="Pseudouridine synthase"/>
    <property type="match status" value="1"/>
</dbReference>
<evidence type="ECO:0000256" key="3">
    <source>
        <dbReference type="ARBA" id="ARBA00023235"/>
    </source>
</evidence>
<dbReference type="PANTHER" id="PTHR11142:SF0">
    <property type="entry name" value="TRNA PSEUDOURIDINE SYNTHASE-LIKE 1"/>
    <property type="match status" value="1"/>
</dbReference>
<dbReference type="PIRSF" id="PIRSF001430">
    <property type="entry name" value="tRNA_psdUrid_synth"/>
    <property type="match status" value="1"/>
</dbReference>
<evidence type="ECO:0000256" key="2">
    <source>
        <dbReference type="ARBA" id="ARBA00022694"/>
    </source>
</evidence>
<evidence type="ECO:0000256" key="1">
    <source>
        <dbReference type="ARBA" id="ARBA00009375"/>
    </source>
</evidence>
<evidence type="ECO:0000313" key="9">
    <source>
        <dbReference type="EMBL" id="SFG74213.1"/>
    </source>
</evidence>
<dbReference type="NCBIfam" id="TIGR00071">
    <property type="entry name" value="hisT_truA"/>
    <property type="match status" value="1"/>
</dbReference>
<dbReference type="GO" id="GO:0160147">
    <property type="term" value="F:tRNA pseudouridine(38-40) synthase activity"/>
    <property type="evidence" value="ECO:0007669"/>
    <property type="project" value="UniProtKB-EC"/>
</dbReference>
<feature type="domain" description="Pseudouridine synthase I TruA alpha/beta" evidence="8">
    <location>
        <begin position="8"/>
        <end position="63"/>
    </location>
</feature>
<comment type="function">
    <text evidence="4">Formation of pseudouridine at positions 38, 39 and 40 in the anticodon stem and loop of transfer RNAs.</text>
</comment>
<keyword evidence="10" id="KW-1185">Reference proteome</keyword>
<comment type="caution">
    <text evidence="4">Lacks conserved residue(s) required for the propagation of feature annotation.</text>
</comment>
<evidence type="ECO:0000259" key="8">
    <source>
        <dbReference type="Pfam" id="PF01416"/>
    </source>
</evidence>
<keyword evidence="3 4" id="KW-0413">Isomerase</keyword>
<dbReference type="InterPro" id="IPR020097">
    <property type="entry name" value="PsdUridine_synth_TruA_a/b_dom"/>
</dbReference>
<evidence type="ECO:0000256" key="7">
    <source>
        <dbReference type="RuleBase" id="RU003792"/>
    </source>
</evidence>
<feature type="domain" description="Pseudouridine synthase I TruA alpha/beta" evidence="8">
    <location>
        <begin position="148"/>
        <end position="244"/>
    </location>
</feature>
<comment type="similarity">
    <text evidence="1 4 7">Belongs to the tRNA pseudouridine synthase TruA family.</text>
</comment>
<gene>
    <name evidence="4" type="primary">truA</name>
    <name evidence="9" type="ORF">SAMN04489864_10261</name>
</gene>
<dbReference type="Gene3D" id="3.30.70.580">
    <property type="entry name" value="Pseudouridine synthase I, catalytic domain, N-terminal subdomain"/>
    <property type="match status" value="1"/>
</dbReference>
<dbReference type="AlphaFoldDB" id="A0A1I2UB31"/>
<dbReference type="Proteomes" id="UP000199666">
    <property type="component" value="Unassembled WGS sequence"/>
</dbReference>